<evidence type="ECO:0000256" key="2">
    <source>
        <dbReference type="ARBA" id="ARBA00012344"/>
    </source>
</evidence>
<evidence type="ECO:0000256" key="3">
    <source>
        <dbReference type="ARBA" id="ARBA00023239"/>
    </source>
</evidence>
<dbReference type="Proteomes" id="UP001152320">
    <property type="component" value="Chromosome 3"/>
</dbReference>
<comment type="similarity">
    <text evidence="1">Belongs to the gamma-glutamylcyclotransferase family. ChaC subfamily.</text>
</comment>
<sequence length="216" mass="24755">MPPQQPSAEIENFLTYSSLWIFGYGSLIWRPNFEFSQKKVGYVDGFVRRFWQGCVSHRGVTGAPGRVATLVEEEEGRTWGVAFQVRGEEQVIGALKYLNIREGVQGDYRLVTLKFYAQDGFELSVLAYIATPWNQNYLGPAPSDVIAQDIVRSSGHAGTNTEYLFRLVEFMQEVLPDVIDEHLKELNQKTKHFLECLECKRNIHYHVPQYTSQTVL</sequence>
<dbReference type="GO" id="GO:0061928">
    <property type="term" value="F:glutathione specific gamma-glutamylcyclotransferase activity"/>
    <property type="evidence" value="ECO:0007669"/>
    <property type="project" value="UniProtKB-EC"/>
</dbReference>
<protein>
    <recommendedName>
        <fullName evidence="2">glutathione-specific gamma-glutamylcyclotransferase</fullName>
        <ecNumber evidence="2">4.3.2.7</ecNumber>
    </recommendedName>
</protein>
<organism evidence="5 6">
    <name type="scientific">Holothuria leucospilota</name>
    <name type="common">Black long sea cucumber</name>
    <name type="synonym">Mertensiothuria leucospilota</name>
    <dbReference type="NCBI Taxonomy" id="206669"/>
    <lineage>
        <taxon>Eukaryota</taxon>
        <taxon>Metazoa</taxon>
        <taxon>Echinodermata</taxon>
        <taxon>Eleutherozoa</taxon>
        <taxon>Echinozoa</taxon>
        <taxon>Holothuroidea</taxon>
        <taxon>Aspidochirotacea</taxon>
        <taxon>Aspidochirotida</taxon>
        <taxon>Holothuriidae</taxon>
        <taxon>Holothuria</taxon>
    </lineage>
</organism>
<evidence type="ECO:0000313" key="6">
    <source>
        <dbReference type="Proteomes" id="UP001152320"/>
    </source>
</evidence>
<gene>
    <name evidence="5" type="ORF">HOLleu_08858</name>
</gene>
<dbReference type="Pfam" id="PF04752">
    <property type="entry name" value="ChaC"/>
    <property type="match status" value="1"/>
</dbReference>
<evidence type="ECO:0000313" key="5">
    <source>
        <dbReference type="EMBL" id="KAJ8045777.1"/>
    </source>
</evidence>
<comment type="caution">
    <text evidence="5">The sequence shown here is derived from an EMBL/GenBank/DDBJ whole genome shotgun (WGS) entry which is preliminary data.</text>
</comment>
<accession>A0A9Q1HDR8</accession>
<dbReference type="InterPro" id="IPR013024">
    <property type="entry name" value="GGCT-like"/>
</dbReference>
<dbReference type="CDD" id="cd06661">
    <property type="entry name" value="GGCT_like"/>
    <property type="match status" value="1"/>
</dbReference>
<dbReference type="AlphaFoldDB" id="A0A9Q1HDR8"/>
<proteinExistence type="inferred from homology"/>
<dbReference type="EMBL" id="JAIZAY010000003">
    <property type="protein sequence ID" value="KAJ8045777.1"/>
    <property type="molecule type" value="Genomic_DNA"/>
</dbReference>
<dbReference type="PANTHER" id="PTHR12192:SF26">
    <property type="entry name" value="GLUTATHIONE-SPECIFIC GAMMA-GLUTAMYLCYCLOTRANSFERASE 1"/>
    <property type="match status" value="1"/>
</dbReference>
<dbReference type="OrthoDB" id="1933483at2759"/>
<reference evidence="5" key="1">
    <citation type="submission" date="2021-10" db="EMBL/GenBank/DDBJ databases">
        <title>Tropical sea cucumber genome reveals ecological adaptation and Cuvierian tubules defense mechanism.</title>
        <authorList>
            <person name="Chen T."/>
        </authorList>
    </citation>
    <scope>NUCLEOTIDE SEQUENCE</scope>
    <source>
        <strain evidence="5">Nanhai2018</strain>
        <tissue evidence="5">Muscle</tissue>
    </source>
</reference>
<dbReference type="EC" id="4.3.2.7" evidence="2"/>
<keyword evidence="6" id="KW-1185">Reference proteome</keyword>
<evidence type="ECO:0000256" key="4">
    <source>
        <dbReference type="ARBA" id="ARBA00048073"/>
    </source>
</evidence>
<comment type="catalytic activity">
    <reaction evidence="4">
        <text>glutathione = L-cysteinylglycine + 5-oxo-L-proline</text>
        <dbReference type="Rhea" id="RHEA:47724"/>
        <dbReference type="ChEBI" id="CHEBI:57925"/>
        <dbReference type="ChEBI" id="CHEBI:58402"/>
        <dbReference type="ChEBI" id="CHEBI:61694"/>
        <dbReference type="EC" id="4.3.2.7"/>
    </reaction>
</comment>
<dbReference type="InterPro" id="IPR036568">
    <property type="entry name" value="GGCT-like_sf"/>
</dbReference>
<dbReference type="SUPFAM" id="SSF110857">
    <property type="entry name" value="Gamma-glutamyl cyclotransferase-like"/>
    <property type="match status" value="1"/>
</dbReference>
<dbReference type="Gene3D" id="3.10.490.10">
    <property type="entry name" value="Gamma-glutamyl cyclotransferase-like"/>
    <property type="match status" value="1"/>
</dbReference>
<dbReference type="GO" id="GO:0005737">
    <property type="term" value="C:cytoplasm"/>
    <property type="evidence" value="ECO:0007669"/>
    <property type="project" value="TreeGrafter"/>
</dbReference>
<dbReference type="PANTHER" id="PTHR12192">
    <property type="entry name" value="CATION TRANSPORT PROTEIN CHAC-RELATED"/>
    <property type="match status" value="1"/>
</dbReference>
<dbReference type="GO" id="GO:0006751">
    <property type="term" value="P:glutathione catabolic process"/>
    <property type="evidence" value="ECO:0007669"/>
    <property type="project" value="InterPro"/>
</dbReference>
<evidence type="ECO:0000256" key="1">
    <source>
        <dbReference type="ARBA" id="ARBA00009662"/>
    </source>
</evidence>
<keyword evidence="3" id="KW-0456">Lyase</keyword>
<dbReference type="InterPro" id="IPR006840">
    <property type="entry name" value="ChaC"/>
</dbReference>
<name>A0A9Q1HDR8_HOLLE</name>